<feature type="compositionally biased region" description="Low complexity" evidence="1">
    <location>
        <begin position="96"/>
        <end position="111"/>
    </location>
</feature>
<comment type="caution">
    <text evidence="2">The sequence shown here is derived from an EMBL/GenBank/DDBJ whole genome shotgun (WGS) entry which is preliminary data.</text>
</comment>
<evidence type="ECO:0008006" key="4">
    <source>
        <dbReference type="Google" id="ProtNLM"/>
    </source>
</evidence>
<organism evidence="2 3">
    <name type="scientific">Chlorella ohadii</name>
    <dbReference type="NCBI Taxonomy" id="2649997"/>
    <lineage>
        <taxon>Eukaryota</taxon>
        <taxon>Viridiplantae</taxon>
        <taxon>Chlorophyta</taxon>
        <taxon>core chlorophytes</taxon>
        <taxon>Trebouxiophyceae</taxon>
        <taxon>Chlorellales</taxon>
        <taxon>Chlorellaceae</taxon>
        <taxon>Chlorella clade</taxon>
        <taxon>Chlorella</taxon>
    </lineage>
</organism>
<dbReference type="InterPro" id="IPR053020">
    <property type="entry name" value="Smr_domain_protein"/>
</dbReference>
<keyword evidence="3" id="KW-1185">Reference proteome</keyword>
<proteinExistence type="predicted"/>
<protein>
    <recommendedName>
        <fullName evidence="4">Smr domain-containing protein</fullName>
    </recommendedName>
</protein>
<dbReference type="EMBL" id="JADXDR010000118">
    <property type="protein sequence ID" value="KAI7838778.1"/>
    <property type="molecule type" value="Genomic_DNA"/>
</dbReference>
<name>A0AAD5DM29_9CHLO</name>
<feature type="region of interest" description="Disordered" evidence="1">
    <location>
        <begin position="1"/>
        <end position="40"/>
    </location>
</feature>
<dbReference type="PANTHER" id="PTHR47417">
    <property type="entry name" value="SMR DOMAIN-CONTAINING PROTEIN YPL199C"/>
    <property type="match status" value="1"/>
</dbReference>
<feature type="region of interest" description="Disordered" evidence="1">
    <location>
        <begin position="96"/>
        <end position="136"/>
    </location>
</feature>
<dbReference type="Gene3D" id="3.30.1370.110">
    <property type="match status" value="1"/>
</dbReference>
<dbReference type="InterPro" id="IPR036063">
    <property type="entry name" value="Smr_dom_sf"/>
</dbReference>
<feature type="compositionally biased region" description="Polar residues" evidence="1">
    <location>
        <begin position="18"/>
        <end position="28"/>
    </location>
</feature>
<dbReference type="SUPFAM" id="SSF160443">
    <property type="entry name" value="SMR domain-like"/>
    <property type="match status" value="1"/>
</dbReference>
<evidence type="ECO:0000313" key="2">
    <source>
        <dbReference type="EMBL" id="KAI7838778.1"/>
    </source>
</evidence>
<sequence>MGATDADGNEAKCGAATKSASHSPTSVQAVFEGPATPDSSTAEALEELLAAMGIDDGSVAARTAEAVFSGWSSPVGSPPQDNNCYQWGSWGSTGALSEAGGASLGADLSAGTERHSQQASREERAQRQAARQASNNAFVRSRQLIGSMKEEASKAFQQAIDARRKGRLAEAAQFEREAQAWKCQAAAHREKAARDAYRRNNGGASVNHMPDVNLHDLDLEVSQALKKVRSAVDAAMKLAGDGVYSLVTVAFIPGWGKHSPTGEGKILPAIQDLLDSLGIDFQMPNAGKIQALFPADAY</sequence>
<feature type="compositionally biased region" description="Basic and acidic residues" evidence="1">
    <location>
        <begin position="112"/>
        <end position="126"/>
    </location>
</feature>
<gene>
    <name evidence="2" type="ORF">COHA_007394</name>
</gene>
<dbReference type="Proteomes" id="UP001205105">
    <property type="component" value="Unassembled WGS sequence"/>
</dbReference>
<reference evidence="2" key="1">
    <citation type="submission" date="2020-11" db="EMBL/GenBank/DDBJ databases">
        <title>Chlorella ohadii genome sequencing and assembly.</title>
        <authorList>
            <person name="Murik O."/>
            <person name="Treves H."/>
            <person name="Kedem I."/>
            <person name="Shotland Y."/>
            <person name="Kaplan A."/>
        </authorList>
    </citation>
    <scope>NUCLEOTIDE SEQUENCE</scope>
    <source>
        <strain evidence="2">1</strain>
    </source>
</reference>
<dbReference type="PANTHER" id="PTHR47417:SF1">
    <property type="entry name" value="SMR DOMAIN-CONTAINING PROTEIN YPL199C"/>
    <property type="match status" value="1"/>
</dbReference>
<dbReference type="AlphaFoldDB" id="A0AAD5DM29"/>
<evidence type="ECO:0000256" key="1">
    <source>
        <dbReference type="SAM" id="MobiDB-lite"/>
    </source>
</evidence>
<accession>A0AAD5DM29</accession>
<evidence type="ECO:0000313" key="3">
    <source>
        <dbReference type="Proteomes" id="UP001205105"/>
    </source>
</evidence>